<dbReference type="PANTHER" id="PTHR46689:SF1">
    <property type="entry name" value="PHOD-LIKE PHOSPHATASE DOMAIN-CONTAINING PROTEIN"/>
    <property type="match status" value="1"/>
</dbReference>
<dbReference type="InterPro" id="IPR018946">
    <property type="entry name" value="PhoD-like_MPP"/>
</dbReference>
<keyword evidence="4" id="KW-1185">Reference proteome</keyword>
<dbReference type="InterPro" id="IPR043904">
    <property type="entry name" value="PhoD_2-like"/>
</dbReference>
<reference evidence="3" key="1">
    <citation type="journal article" date="2020" name="Microb. Genom.">
        <title>Genetic diversity of clinical and environmental Mucorales isolates obtained from an investigation of mucormycosis cases among solid organ transplant recipients.</title>
        <authorList>
            <person name="Nguyen M.H."/>
            <person name="Kaul D."/>
            <person name="Muto C."/>
            <person name="Cheng S.J."/>
            <person name="Richter R.A."/>
            <person name="Bruno V.M."/>
            <person name="Liu G."/>
            <person name="Beyhan S."/>
            <person name="Sundermann A.J."/>
            <person name="Mounaud S."/>
            <person name="Pasculle A.W."/>
            <person name="Nierman W.C."/>
            <person name="Driscoll E."/>
            <person name="Cumbie R."/>
            <person name="Clancy C.J."/>
            <person name="Dupont C.L."/>
        </authorList>
    </citation>
    <scope>NUCLEOTIDE SEQUENCE</scope>
    <source>
        <strain evidence="3">GL11</strain>
    </source>
</reference>
<sequence>MQNYNSPPYQGYGQQQQQQQQQQGGRLQDLTSSFSQFSLRDQWSHLSSHFPQHREGSGEIVCGPLLRYIGINYATREWQGSILIVSSDEEAPPVDIQLAEPVTQQKQWFKPRAEKLDTYRHKYRFWRYDVRLPMTNHDQIATYSTARNNWASPQFQFHLPSFYNSMRFMFYSCNGFSDIPQEIKDKFGEKEAPLWQDVLDRHEVMPFHVLLGGGDQLYQDRLIKEDFMKPWVEEKNPAKRLAMELSEEMKDGFEHFYFWNYCKNFGFKENPVVAKAFATIPSMNMWDDHDIIDGYGSYPTDMQNADCFRVLFENACRFYYLFQQHTTVELAPYHGMVRGTLPTCNHIISTLGPDIGFVALDCRGERTKHDVCDPATYDGVFQAINSMMPFTIKHMLILTGVPLIYPRLTLFENLMDGAAGFNLATIVGKTGALGDMISGQLNKWNGDPELLDDMNDHWTAGNHEVERKKFIERLQQYAREKSVRVSFLGGDVHCCGAGKLYSKDMKEKEEGDPYFMVQIISSAIVNVPPPQALLTILNQNSSYITFNGNTEEKMYNLFKRSPNGNTRQNKKLMGMRNYCAGYYDEKTGKINFWIQAEKEVGVKGTMGYLVDVPRLLFGQAGYHLYHQNKQQLLAEYANSGHRQSQHQHQHRLFNAFDRFTDAVEQRLSMPEASNY</sequence>
<name>A0A9P6X4G1_RHIOR</name>
<dbReference type="InterPro" id="IPR038607">
    <property type="entry name" value="PhoD-like_sf"/>
</dbReference>
<dbReference type="Gene3D" id="3.60.21.70">
    <property type="entry name" value="PhoD-like phosphatase"/>
    <property type="match status" value="1"/>
</dbReference>
<dbReference type="AlphaFoldDB" id="A0A9P6X4G1"/>
<dbReference type="PANTHER" id="PTHR46689">
    <property type="entry name" value="MEMBRANE PROTEIN, PUTATIVE-RELATED"/>
    <property type="match status" value="1"/>
</dbReference>
<evidence type="ECO:0000259" key="2">
    <source>
        <dbReference type="Pfam" id="PF19050"/>
    </source>
</evidence>
<dbReference type="OrthoDB" id="9999821at2759"/>
<feature type="domain" description="PhoD-like phosphatase" evidence="2">
    <location>
        <begin position="424"/>
        <end position="590"/>
    </location>
</feature>
<accession>A0A9P6X4G1</accession>
<dbReference type="EMBL" id="JAANQT010001486">
    <property type="protein sequence ID" value="KAG1304970.1"/>
    <property type="molecule type" value="Genomic_DNA"/>
</dbReference>
<dbReference type="Proteomes" id="UP000716291">
    <property type="component" value="Unassembled WGS sequence"/>
</dbReference>
<dbReference type="CDD" id="cd07389">
    <property type="entry name" value="MPP_PhoD"/>
    <property type="match status" value="1"/>
</dbReference>
<proteinExistence type="predicted"/>
<gene>
    <name evidence="3" type="ORF">G6F64_008753</name>
</gene>
<organism evidence="3 4">
    <name type="scientific">Rhizopus oryzae</name>
    <name type="common">Mucormycosis agent</name>
    <name type="synonym">Rhizopus arrhizus var. delemar</name>
    <dbReference type="NCBI Taxonomy" id="64495"/>
    <lineage>
        <taxon>Eukaryota</taxon>
        <taxon>Fungi</taxon>
        <taxon>Fungi incertae sedis</taxon>
        <taxon>Mucoromycota</taxon>
        <taxon>Mucoromycotina</taxon>
        <taxon>Mucoromycetes</taxon>
        <taxon>Mucorales</taxon>
        <taxon>Mucorineae</taxon>
        <taxon>Rhizopodaceae</taxon>
        <taxon>Rhizopus</taxon>
    </lineage>
</organism>
<feature type="region of interest" description="Disordered" evidence="1">
    <location>
        <begin position="1"/>
        <end position="27"/>
    </location>
</feature>
<comment type="caution">
    <text evidence="3">The sequence shown here is derived from an EMBL/GenBank/DDBJ whole genome shotgun (WGS) entry which is preliminary data.</text>
</comment>
<dbReference type="GO" id="GO:0016020">
    <property type="term" value="C:membrane"/>
    <property type="evidence" value="ECO:0007669"/>
    <property type="project" value="TreeGrafter"/>
</dbReference>
<evidence type="ECO:0000313" key="4">
    <source>
        <dbReference type="Proteomes" id="UP000716291"/>
    </source>
</evidence>
<protein>
    <recommendedName>
        <fullName evidence="2">PhoD-like phosphatase domain-containing protein</fullName>
    </recommendedName>
</protein>
<evidence type="ECO:0000256" key="1">
    <source>
        <dbReference type="SAM" id="MobiDB-lite"/>
    </source>
</evidence>
<feature type="domain" description="PhoD-like phosphatase" evidence="2">
    <location>
        <begin position="164"/>
        <end position="417"/>
    </location>
</feature>
<dbReference type="Pfam" id="PF19050">
    <property type="entry name" value="PhoD_2"/>
    <property type="match status" value="2"/>
</dbReference>
<feature type="compositionally biased region" description="Low complexity" evidence="1">
    <location>
        <begin position="9"/>
        <end position="25"/>
    </location>
</feature>
<evidence type="ECO:0000313" key="3">
    <source>
        <dbReference type="EMBL" id="KAG1304970.1"/>
    </source>
</evidence>